<dbReference type="SUPFAM" id="SSF49785">
    <property type="entry name" value="Galactose-binding domain-like"/>
    <property type="match status" value="1"/>
</dbReference>
<sequence length="308" mass="32577">MAEQEHPSLFRPYVMRADQEPSEWRTMPAETPEFVRVADPRPAEVPLGPSAGVARRTDVPARPMDRRVLVAGAVVAVAAIVAVLALNGPDRPEAGPSTNSITGDWLPPGAPGLLLPSAAPSPAVAPSAGVVPPAGAVPDSYISVSAPAAQPAGRARPGSAPAKPPGTTKPAENATAYSVIQAERFDEQNGVEIQADESGPGIHVGFITTGDWVRYDDIGFTDVPATKLLISAANWAAAGGTGEVELRLDDRSEAPIGRLTIPNNGNWFAFTTYVMTIRPTTGVHTVYLTFTSKQKEEFGNIDWFRFQH</sequence>
<feature type="region of interest" description="Disordered" evidence="2">
    <location>
        <begin position="148"/>
        <end position="172"/>
    </location>
</feature>
<keyword evidence="1" id="KW-0732">Signal</keyword>
<gene>
    <name evidence="5" type="ORF">Afe05nite_03780</name>
</gene>
<dbReference type="PROSITE" id="PS51175">
    <property type="entry name" value="CBM6"/>
    <property type="match status" value="1"/>
</dbReference>
<name>A0A919MAB9_9ACTN</name>
<comment type="caution">
    <text evidence="5">The sequence shown here is derived from an EMBL/GenBank/DDBJ whole genome shotgun (WGS) entry which is preliminary data.</text>
</comment>
<evidence type="ECO:0000313" key="5">
    <source>
        <dbReference type="EMBL" id="GIE08538.1"/>
    </source>
</evidence>
<dbReference type="Pfam" id="PF03422">
    <property type="entry name" value="CBM_6"/>
    <property type="match status" value="1"/>
</dbReference>
<keyword evidence="3" id="KW-0472">Membrane</keyword>
<organism evidence="5 6">
    <name type="scientific">Paractinoplanes ferrugineus</name>
    <dbReference type="NCBI Taxonomy" id="113564"/>
    <lineage>
        <taxon>Bacteria</taxon>
        <taxon>Bacillati</taxon>
        <taxon>Actinomycetota</taxon>
        <taxon>Actinomycetes</taxon>
        <taxon>Micromonosporales</taxon>
        <taxon>Micromonosporaceae</taxon>
        <taxon>Paractinoplanes</taxon>
    </lineage>
</organism>
<dbReference type="InterPro" id="IPR008979">
    <property type="entry name" value="Galactose-bd-like_sf"/>
</dbReference>
<dbReference type="GO" id="GO:0030246">
    <property type="term" value="F:carbohydrate binding"/>
    <property type="evidence" value="ECO:0007669"/>
    <property type="project" value="InterPro"/>
</dbReference>
<evidence type="ECO:0000313" key="6">
    <source>
        <dbReference type="Proteomes" id="UP000598174"/>
    </source>
</evidence>
<dbReference type="Gene3D" id="2.60.120.260">
    <property type="entry name" value="Galactose-binding domain-like"/>
    <property type="match status" value="1"/>
</dbReference>
<evidence type="ECO:0000256" key="2">
    <source>
        <dbReference type="SAM" id="MobiDB-lite"/>
    </source>
</evidence>
<dbReference type="CDD" id="cd04084">
    <property type="entry name" value="CBM6_xylanase-like"/>
    <property type="match status" value="1"/>
</dbReference>
<dbReference type="EMBL" id="BOMM01000001">
    <property type="protein sequence ID" value="GIE08538.1"/>
    <property type="molecule type" value="Genomic_DNA"/>
</dbReference>
<evidence type="ECO:0000256" key="1">
    <source>
        <dbReference type="ARBA" id="ARBA00022729"/>
    </source>
</evidence>
<protein>
    <recommendedName>
        <fullName evidence="4">CBM6 domain-containing protein</fullName>
    </recommendedName>
</protein>
<feature type="domain" description="CBM6" evidence="4">
    <location>
        <begin position="178"/>
        <end position="307"/>
    </location>
</feature>
<evidence type="ECO:0000259" key="4">
    <source>
        <dbReference type="PROSITE" id="PS51175"/>
    </source>
</evidence>
<feature type="transmembrane region" description="Helical" evidence="3">
    <location>
        <begin position="68"/>
        <end position="86"/>
    </location>
</feature>
<reference evidence="5" key="1">
    <citation type="submission" date="2021-01" db="EMBL/GenBank/DDBJ databases">
        <title>Whole genome shotgun sequence of Actinoplanes ferrugineus NBRC 15555.</title>
        <authorList>
            <person name="Komaki H."/>
            <person name="Tamura T."/>
        </authorList>
    </citation>
    <scope>NUCLEOTIDE SEQUENCE</scope>
    <source>
        <strain evidence="5">NBRC 15555</strain>
    </source>
</reference>
<accession>A0A919MAB9</accession>
<dbReference type="InterPro" id="IPR006584">
    <property type="entry name" value="Cellulose-bd_IV"/>
</dbReference>
<dbReference type="AlphaFoldDB" id="A0A919MAB9"/>
<keyword evidence="3" id="KW-1133">Transmembrane helix</keyword>
<keyword evidence="3" id="KW-0812">Transmembrane</keyword>
<dbReference type="Proteomes" id="UP000598174">
    <property type="component" value="Unassembled WGS sequence"/>
</dbReference>
<dbReference type="InterPro" id="IPR005084">
    <property type="entry name" value="CBM6"/>
</dbReference>
<feature type="compositionally biased region" description="Low complexity" evidence="2">
    <location>
        <begin position="148"/>
        <end position="171"/>
    </location>
</feature>
<dbReference type="SMART" id="SM00606">
    <property type="entry name" value="CBD_IV"/>
    <property type="match status" value="1"/>
</dbReference>
<proteinExistence type="predicted"/>
<keyword evidence="6" id="KW-1185">Reference proteome</keyword>
<evidence type="ECO:0000256" key="3">
    <source>
        <dbReference type="SAM" id="Phobius"/>
    </source>
</evidence>